<keyword evidence="2" id="KW-0969">Cilium</keyword>
<keyword evidence="3" id="KW-1185">Reference proteome</keyword>
<feature type="compositionally biased region" description="Polar residues" evidence="1">
    <location>
        <begin position="1"/>
        <end position="19"/>
    </location>
</feature>
<comment type="caution">
    <text evidence="2">The sequence shown here is derived from an EMBL/GenBank/DDBJ whole genome shotgun (WGS) entry which is preliminary data.</text>
</comment>
<reference evidence="2 3" key="1">
    <citation type="submission" date="2019-01" db="EMBL/GenBank/DDBJ databases">
        <title>Chengkuizengella sp. nov., isolated from deep-sea sediment of East Pacific Ocean.</title>
        <authorList>
            <person name="Yang J."/>
            <person name="Lai Q."/>
            <person name="Shao Z."/>
        </authorList>
    </citation>
    <scope>NUCLEOTIDE SEQUENCE [LARGE SCALE GENOMIC DNA]</scope>
    <source>
        <strain evidence="2 3">YPA3-1-1</strain>
    </source>
</reference>
<evidence type="ECO:0000256" key="1">
    <source>
        <dbReference type="SAM" id="MobiDB-lite"/>
    </source>
</evidence>
<feature type="region of interest" description="Disordered" evidence="1">
    <location>
        <begin position="1"/>
        <end position="23"/>
    </location>
</feature>
<evidence type="ECO:0000313" key="2">
    <source>
        <dbReference type="EMBL" id="NBI27366.1"/>
    </source>
</evidence>
<evidence type="ECO:0000313" key="3">
    <source>
        <dbReference type="Proteomes" id="UP000448943"/>
    </source>
</evidence>
<organism evidence="2 3">
    <name type="scientific">Chengkuizengella marina</name>
    <dbReference type="NCBI Taxonomy" id="2507566"/>
    <lineage>
        <taxon>Bacteria</taxon>
        <taxon>Bacillati</taxon>
        <taxon>Bacillota</taxon>
        <taxon>Bacilli</taxon>
        <taxon>Bacillales</taxon>
        <taxon>Paenibacillaceae</taxon>
        <taxon>Chengkuizengella</taxon>
    </lineage>
</organism>
<dbReference type="AlphaFoldDB" id="A0A6N9PWT3"/>
<name>A0A6N9PWT3_9BACL</name>
<dbReference type="NCBIfam" id="TIGR02530">
    <property type="entry name" value="flg_new"/>
    <property type="match status" value="1"/>
</dbReference>
<dbReference type="Pfam" id="PF12611">
    <property type="entry name" value="Flagellar_put"/>
    <property type="match status" value="1"/>
</dbReference>
<dbReference type="EMBL" id="SIJB01000001">
    <property type="protein sequence ID" value="NBI27366.1"/>
    <property type="molecule type" value="Genomic_DNA"/>
</dbReference>
<dbReference type="OrthoDB" id="165650at2"/>
<accession>A0A6N9PWT3</accession>
<protein>
    <submittedName>
        <fullName evidence="2">Flagellar biosynthesis protein</fullName>
    </submittedName>
</protein>
<dbReference type="Proteomes" id="UP000448943">
    <property type="component" value="Unassembled WGS sequence"/>
</dbReference>
<keyword evidence="2" id="KW-0966">Cell projection</keyword>
<proteinExistence type="predicted"/>
<keyword evidence="2" id="KW-0282">Flagellum</keyword>
<sequence length="121" mass="13716">MIGHLQTNQIPPNLTNKNHSLSKQHKNQTFEKLLQDEMLHFSHHAEQRLKQRGIQLQPDQIQKINNAINNASAKGAKDSLILFDNTAFIVNIKNRTVVTAIDSNSLKDHVFTKIDSALVIK</sequence>
<gene>
    <name evidence="2" type="ORF">ERL59_00090</name>
</gene>
<dbReference type="InterPro" id="IPR013367">
    <property type="entry name" value="Flagellar_put"/>
</dbReference>